<dbReference type="RefSeq" id="XP_031025750.1">
    <property type="nucleotide sequence ID" value="XM_031168253.1"/>
</dbReference>
<dbReference type="EMBL" id="QEAO01000009">
    <property type="protein sequence ID" value="TPX35223.1"/>
    <property type="molecule type" value="Genomic_DNA"/>
</dbReference>
<feature type="compositionally biased region" description="Acidic residues" evidence="2">
    <location>
        <begin position="200"/>
        <end position="213"/>
    </location>
</feature>
<protein>
    <recommendedName>
        <fullName evidence="3">NF-kappa-B-activating protein C-terminal domain-containing protein</fullName>
    </recommendedName>
</protein>
<dbReference type="GeneID" id="42003550"/>
<reference evidence="4 5" key="1">
    <citation type="journal article" date="2019" name="Sci. Rep.">
        <title>Comparative genomics of chytrid fungi reveal insights into the obligate biotrophic and pathogenic lifestyle of Synchytrium endobioticum.</title>
        <authorList>
            <person name="van de Vossenberg B.T.L.H."/>
            <person name="Warris S."/>
            <person name="Nguyen H.D.T."/>
            <person name="van Gent-Pelzer M.P.E."/>
            <person name="Joly D.L."/>
            <person name="van de Geest H.C."/>
            <person name="Bonants P.J.M."/>
            <person name="Smith D.S."/>
            <person name="Levesque C.A."/>
            <person name="van der Lee T.A.J."/>
        </authorList>
    </citation>
    <scope>NUCLEOTIDE SEQUENCE [LARGE SCALE GENOMIC DNA]</scope>
    <source>
        <strain evidence="4 5">JEL517</strain>
    </source>
</reference>
<dbReference type="Proteomes" id="UP000319731">
    <property type="component" value="Unassembled WGS sequence"/>
</dbReference>
<dbReference type="InterPro" id="IPR009269">
    <property type="entry name" value="NKAP_C"/>
</dbReference>
<dbReference type="GO" id="GO:0010468">
    <property type="term" value="P:regulation of gene expression"/>
    <property type="evidence" value="ECO:0007669"/>
    <property type="project" value="TreeGrafter"/>
</dbReference>
<dbReference type="PANTHER" id="PTHR13087">
    <property type="entry name" value="NF-KAPPA B ACTIVATING PROTEIN"/>
    <property type="match status" value="1"/>
</dbReference>
<dbReference type="STRING" id="1806994.A0A507CCF3"/>
<feature type="compositionally biased region" description="Basic residues" evidence="2">
    <location>
        <begin position="186"/>
        <end position="195"/>
    </location>
</feature>
<feature type="region of interest" description="Disordered" evidence="2">
    <location>
        <begin position="242"/>
        <end position="265"/>
    </location>
</feature>
<gene>
    <name evidence="4" type="ORF">SmJEL517_g02325</name>
</gene>
<feature type="compositionally biased region" description="Basic and acidic residues" evidence="2">
    <location>
        <begin position="140"/>
        <end position="152"/>
    </location>
</feature>
<evidence type="ECO:0000256" key="1">
    <source>
        <dbReference type="ARBA" id="ARBA00009313"/>
    </source>
</evidence>
<accession>A0A507CCF3</accession>
<keyword evidence="5" id="KW-1185">Reference proteome</keyword>
<dbReference type="OrthoDB" id="273141at2759"/>
<organism evidence="4 5">
    <name type="scientific">Synchytrium microbalum</name>
    <dbReference type="NCBI Taxonomy" id="1806994"/>
    <lineage>
        <taxon>Eukaryota</taxon>
        <taxon>Fungi</taxon>
        <taxon>Fungi incertae sedis</taxon>
        <taxon>Chytridiomycota</taxon>
        <taxon>Chytridiomycota incertae sedis</taxon>
        <taxon>Chytridiomycetes</taxon>
        <taxon>Synchytriales</taxon>
        <taxon>Synchytriaceae</taxon>
        <taxon>Synchytrium</taxon>
    </lineage>
</organism>
<feature type="region of interest" description="Disordered" evidence="2">
    <location>
        <begin position="1"/>
        <end position="230"/>
    </location>
</feature>
<name>A0A507CCF3_9FUNG</name>
<dbReference type="AlphaFoldDB" id="A0A507CCF3"/>
<feature type="compositionally biased region" description="Basic residues" evidence="2">
    <location>
        <begin position="153"/>
        <end position="171"/>
    </location>
</feature>
<evidence type="ECO:0000313" key="5">
    <source>
        <dbReference type="Proteomes" id="UP000319731"/>
    </source>
</evidence>
<dbReference type="GO" id="GO:0005634">
    <property type="term" value="C:nucleus"/>
    <property type="evidence" value="ECO:0007669"/>
    <property type="project" value="TreeGrafter"/>
</dbReference>
<proteinExistence type="inferred from homology"/>
<dbReference type="PANTHER" id="PTHR13087:SF0">
    <property type="entry name" value="NFKB ACTIVATING PROTEIN LIKE"/>
    <property type="match status" value="1"/>
</dbReference>
<sequence length="373" mass="42874">MQGVPASQHALLVTKNLFNYSNMGDRYDEDKERRQDPRDHDEERRPWRDYYSEDRHSQQQQRRSSPSRRDDSRDQHNESRPRYNGSHSAAVNFEQRRQQRMDNTFSIWPASPPPPKRRSPSPQQDSDDSDVKRKSKASRKRDDSDASDDERKSKKKKSKKHKHKKSSKKRSRADSAGSEEDVEDKKKKKQNKKRRRSEEDDKDSDDDDSDQEDVPFKSESGSADETVKDYWAVKKVQQDDDIMVGPAPLPSMDDGSLNPSYGGQLMPGEGSAMAAYIAAGKRIPRRGEIGLNSGEIENYEKAGFVMSGSRHRRMNAVRVRKENQVISAEEKRALMSFNQEEKAKREAKIIADFKEMVSDKIRKVQGPGANPDM</sequence>
<evidence type="ECO:0000256" key="2">
    <source>
        <dbReference type="SAM" id="MobiDB-lite"/>
    </source>
</evidence>
<dbReference type="GO" id="GO:0003682">
    <property type="term" value="F:chromatin binding"/>
    <property type="evidence" value="ECO:0007669"/>
    <property type="project" value="InterPro"/>
</dbReference>
<dbReference type="InterPro" id="IPR040466">
    <property type="entry name" value="NKAP"/>
</dbReference>
<dbReference type="Pfam" id="PF06047">
    <property type="entry name" value="Nkap_C"/>
    <property type="match status" value="1"/>
</dbReference>
<comment type="caution">
    <text evidence="4">The sequence shown here is derived from an EMBL/GenBank/DDBJ whole genome shotgun (WGS) entry which is preliminary data.</text>
</comment>
<evidence type="ECO:0000313" key="4">
    <source>
        <dbReference type="EMBL" id="TPX35223.1"/>
    </source>
</evidence>
<feature type="domain" description="NF-kappa-B-activating protein C-terminal" evidence="3">
    <location>
        <begin position="260"/>
        <end position="358"/>
    </location>
</feature>
<comment type="similarity">
    <text evidence="1">Belongs to the NKAP family.</text>
</comment>
<feature type="compositionally biased region" description="Basic and acidic residues" evidence="2">
    <location>
        <begin position="25"/>
        <end position="57"/>
    </location>
</feature>
<feature type="compositionally biased region" description="Basic and acidic residues" evidence="2">
    <location>
        <begin position="67"/>
        <end position="81"/>
    </location>
</feature>
<evidence type="ECO:0000259" key="3">
    <source>
        <dbReference type="Pfam" id="PF06047"/>
    </source>
</evidence>